<dbReference type="PATRIC" id="fig|1526658.3.peg.2696"/>
<dbReference type="InterPro" id="IPR012312">
    <property type="entry name" value="Hemerythrin-like"/>
</dbReference>
<gene>
    <name evidence="2" type="ORF">AE618_13835</name>
</gene>
<sequence>MTIDEAAAAGGEGAGKTFADPIPAALLDTPMDYILVDHGRQRSLCDAFRRITRQGYIDRAEADAVVRYLRHDVDLHHRDEEEDLFPSLLRRAPLEDNLGVTVSRLVADHRQSRTMIEAINTILTKRTGPGPIRLGAAARKLLLAYATSEHHHLAAENGIVLAIARVRLTRGDLATMSATMKDRHGMGA</sequence>
<accession>A0A0N1F5V3</accession>
<keyword evidence="3" id="KW-1185">Reference proteome</keyword>
<dbReference type="Gene3D" id="1.20.120.520">
    <property type="entry name" value="nmb1532 protein domain like"/>
    <property type="match status" value="1"/>
</dbReference>
<proteinExistence type="predicted"/>
<dbReference type="EMBL" id="LGSZ01000042">
    <property type="protein sequence ID" value="KPH80397.1"/>
    <property type="molecule type" value="Genomic_DNA"/>
</dbReference>
<dbReference type="AlphaFoldDB" id="A0A0N1F5V3"/>
<feature type="domain" description="Hemerythrin-like" evidence="1">
    <location>
        <begin position="30"/>
        <end position="162"/>
    </location>
</feature>
<dbReference type="Proteomes" id="UP000037822">
    <property type="component" value="Unassembled WGS sequence"/>
</dbReference>
<name>A0A0N1F5V3_9HYPH</name>
<evidence type="ECO:0000259" key="1">
    <source>
        <dbReference type="Pfam" id="PF01814"/>
    </source>
</evidence>
<protein>
    <recommendedName>
        <fullName evidence="1">Hemerythrin-like domain-containing protein</fullName>
    </recommendedName>
</protein>
<organism evidence="2 3">
    <name type="scientific">Bosea vaviloviae</name>
    <dbReference type="NCBI Taxonomy" id="1526658"/>
    <lineage>
        <taxon>Bacteria</taxon>
        <taxon>Pseudomonadati</taxon>
        <taxon>Pseudomonadota</taxon>
        <taxon>Alphaproteobacteria</taxon>
        <taxon>Hyphomicrobiales</taxon>
        <taxon>Boseaceae</taxon>
        <taxon>Bosea</taxon>
    </lineage>
</organism>
<comment type="caution">
    <text evidence="2">The sequence shown here is derived from an EMBL/GenBank/DDBJ whole genome shotgun (WGS) entry which is preliminary data.</text>
</comment>
<reference evidence="2 3" key="1">
    <citation type="submission" date="2015-07" db="EMBL/GenBank/DDBJ databases">
        <title>Whole genome sequencing of Bosea vaviloviae isolated from cave pool.</title>
        <authorList>
            <person name="Tan N.E.H."/>
            <person name="Lee Y.P."/>
            <person name="Gan H.M."/>
            <person name="Barton H."/>
            <person name="Savka M.A."/>
        </authorList>
    </citation>
    <scope>NUCLEOTIDE SEQUENCE [LARGE SCALE GENOMIC DNA]</scope>
    <source>
        <strain evidence="2 3">SD260</strain>
    </source>
</reference>
<evidence type="ECO:0000313" key="2">
    <source>
        <dbReference type="EMBL" id="KPH80397.1"/>
    </source>
</evidence>
<dbReference type="Pfam" id="PF01814">
    <property type="entry name" value="Hemerythrin"/>
    <property type="match status" value="1"/>
</dbReference>
<evidence type="ECO:0000313" key="3">
    <source>
        <dbReference type="Proteomes" id="UP000037822"/>
    </source>
</evidence>